<evidence type="ECO:0000259" key="4">
    <source>
        <dbReference type="PROSITE" id="PS51077"/>
    </source>
</evidence>
<feature type="domain" description="HTH iclR-type" evidence="4">
    <location>
        <begin position="5"/>
        <end position="67"/>
    </location>
</feature>
<dbReference type="InterPro" id="IPR036388">
    <property type="entry name" value="WH-like_DNA-bd_sf"/>
</dbReference>
<dbReference type="SMART" id="SM00346">
    <property type="entry name" value="HTH_ICLR"/>
    <property type="match status" value="1"/>
</dbReference>
<keyword evidence="2" id="KW-0238">DNA-binding</keyword>
<protein>
    <submittedName>
        <fullName evidence="6">IclR family transcriptional regulator</fullName>
    </submittedName>
</protein>
<evidence type="ECO:0000256" key="2">
    <source>
        <dbReference type="ARBA" id="ARBA00023125"/>
    </source>
</evidence>
<evidence type="ECO:0000256" key="3">
    <source>
        <dbReference type="ARBA" id="ARBA00023163"/>
    </source>
</evidence>
<keyword evidence="3" id="KW-0804">Transcription</keyword>
<proteinExistence type="predicted"/>
<name>A0ABU7XAA3_9FIRM</name>
<gene>
    <name evidence="6" type="ORF">PV361_05760</name>
</gene>
<dbReference type="Proteomes" id="UP001328425">
    <property type="component" value="Unassembled WGS sequence"/>
</dbReference>
<evidence type="ECO:0000259" key="5">
    <source>
        <dbReference type="PROSITE" id="PS51078"/>
    </source>
</evidence>
<dbReference type="InterPro" id="IPR036390">
    <property type="entry name" value="WH_DNA-bd_sf"/>
</dbReference>
<dbReference type="RefSeq" id="WP_332087335.1">
    <property type="nucleotide sequence ID" value="NZ_JARBCY010000036.1"/>
</dbReference>
<dbReference type="Gene3D" id="1.10.10.10">
    <property type="entry name" value="Winged helix-like DNA-binding domain superfamily/Winged helix DNA-binding domain"/>
    <property type="match status" value="1"/>
</dbReference>
<accession>A0ABU7XAA3</accession>
<dbReference type="Gene3D" id="3.30.450.40">
    <property type="match status" value="1"/>
</dbReference>
<dbReference type="InterPro" id="IPR050707">
    <property type="entry name" value="HTH_MetabolicPath_Reg"/>
</dbReference>
<dbReference type="PANTHER" id="PTHR30136">
    <property type="entry name" value="HELIX-TURN-HELIX TRANSCRIPTIONAL REGULATOR, ICLR FAMILY"/>
    <property type="match status" value="1"/>
</dbReference>
<dbReference type="PROSITE" id="PS51078">
    <property type="entry name" value="ICLR_ED"/>
    <property type="match status" value="1"/>
</dbReference>
<dbReference type="Pfam" id="PF09339">
    <property type="entry name" value="HTH_IclR"/>
    <property type="match status" value="1"/>
</dbReference>
<sequence>MKTEHRPTLRVLNILEVISENNNELTFTDIYSKLKISKSTIQPILKTLVEENFINYDKSTKTYSIGFNFFKYAQVFLNDENPFVIIKGEMKKIVNECNEICQMGTIDKSDPKKVFYIAKEISDQPIQLISSVGKSLPAHATALGKCLLTRYSDSEIRQLYSDGLEKLTENTITDIDQLIENINIVRKNGFAVEDGESSSSITCIAFPLISKGHIAASISISIPKYRATDEKKLFIKETLSKHCKKINEILDDIPLTF</sequence>
<organism evidence="6 7">
    <name type="scientific">Peptoniphilus grossensis</name>
    <dbReference type="NCBI Taxonomy" id="1465756"/>
    <lineage>
        <taxon>Bacteria</taxon>
        <taxon>Bacillati</taxon>
        <taxon>Bacillota</taxon>
        <taxon>Tissierellia</taxon>
        <taxon>Tissierellales</taxon>
        <taxon>Peptoniphilaceae</taxon>
        <taxon>Peptoniphilus</taxon>
    </lineage>
</organism>
<reference evidence="6 7" key="1">
    <citation type="submission" date="2022-11" db="EMBL/GenBank/DDBJ databases">
        <title>The First Case of Preauricular Fistular Abscess Caused by Peptoniphilus grossensis.</title>
        <authorList>
            <person name="Byun J.-H."/>
        </authorList>
    </citation>
    <scope>NUCLEOTIDE SEQUENCE [LARGE SCALE GENOMIC DNA]</scope>
    <source>
        <strain evidence="6 7">GYB008</strain>
    </source>
</reference>
<dbReference type="InterPro" id="IPR029016">
    <property type="entry name" value="GAF-like_dom_sf"/>
</dbReference>
<comment type="caution">
    <text evidence="6">The sequence shown here is derived from an EMBL/GenBank/DDBJ whole genome shotgun (WGS) entry which is preliminary data.</text>
</comment>
<dbReference type="PROSITE" id="PS51077">
    <property type="entry name" value="HTH_ICLR"/>
    <property type="match status" value="1"/>
</dbReference>
<dbReference type="Pfam" id="PF01614">
    <property type="entry name" value="IclR_C"/>
    <property type="match status" value="1"/>
</dbReference>
<dbReference type="PANTHER" id="PTHR30136:SF24">
    <property type="entry name" value="HTH-TYPE TRANSCRIPTIONAL REPRESSOR ALLR"/>
    <property type="match status" value="1"/>
</dbReference>
<evidence type="ECO:0000313" key="6">
    <source>
        <dbReference type="EMBL" id="MEF3318204.1"/>
    </source>
</evidence>
<evidence type="ECO:0000256" key="1">
    <source>
        <dbReference type="ARBA" id="ARBA00023015"/>
    </source>
</evidence>
<feature type="domain" description="IclR-ED" evidence="5">
    <location>
        <begin position="68"/>
        <end position="252"/>
    </location>
</feature>
<keyword evidence="7" id="KW-1185">Reference proteome</keyword>
<dbReference type="InterPro" id="IPR014757">
    <property type="entry name" value="Tscrpt_reg_IclR_C"/>
</dbReference>
<dbReference type="EMBL" id="JARBCY010000036">
    <property type="protein sequence ID" value="MEF3318204.1"/>
    <property type="molecule type" value="Genomic_DNA"/>
</dbReference>
<dbReference type="SUPFAM" id="SSF55781">
    <property type="entry name" value="GAF domain-like"/>
    <property type="match status" value="1"/>
</dbReference>
<dbReference type="InterPro" id="IPR005471">
    <property type="entry name" value="Tscrpt_reg_IclR_N"/>
</dbReference>
<keyword evidence="1" id="KW-0805">Transcription regulation</keyword>
<dbReference type="SUPFAM" id="SSF46785">
    <property type="entry name" value="Winged helix' DNA-binding domain"/>
    <property type="match status" value="1"/>
</dbReference>
<evidence type="ECO:0000313" key="7">
    <source>
        <dbReference type="Proteomes" id="UP001328425"/>
    </source>
</evidence>